<dbReference type="InterPro" id="IPR011042">
    <property type="entry name" value="6-blade_b-propeller_TolB-like"/>
</dbReference>
<protein>
    <recommendedName>
        <fullName evidence="1">SMP-30/Gluconolactonase/LRE-like region domain-containing protein</fullName>
    </recommendedName>
</protein>
<evidence type="ECO:0000313" key="2">
    <source>
        <dbReference type="EMBL" id="RTQ50915.1"/>
    </source>
</evidence>
<dbReference type="EMBL" id="RXOF01000004">
    <property type="protein sequence ID" value="RTQ50915.1"/>
    <property type="molecule type" value="Genomic_DNA"/>
</dbReference>
<reference evidence="2 3" key="1">
    <citation type="submission" date="2018-12" db="EMBL/GenBank/DDBJ databases">
        <title>Hymenobacter gummosus sp. nov., isolated from a spring.</title>
        <authorList>
            <person name="Nie L."/>
        </authorList>
    </citation>
    <scope>NUCLEOTIDE SEQUENCE [LARGE SCALE GENOMIC DNA]</scope>
    <source>
        <strain evidence="2 3">KCTC 52166</strain>
    </source>
</reference>
<name>A0A3S0JFD0_9BACT</name>
<dbReference type="Proteomes" id="UP000282184">
    <property type="component" value="Unassembled WGS sequence"/>
</dbReference>
<sequence length="356" mass="37625">MAAAATGAYSISLKRRPLTPQPMPPLYTALPRLLRLLILLLPLLALLPGCDNDDDKPVPPPNPERITVPQAALHPEGIQWDENNRRFLVSSRTRGRIGTVTDDSVYTQLADDPRLISTIGLNLDAGRNRLLAAVSDAGVNPSRTSATTLRKLAAVAIFNATSGALTSFVDLGGLRPVYPQHFANDIAVDAQGNAYVTDSFAPVIYKIDLQGTASVFLENAQLSGGTAFGLNGIVYHPDGYLLVAKANDGALFKVPISNPTGFTRVTTAQNLTGADGLLLFDNQTLLVVAGSQGTVYRLSSTDAWTNAAAAGSFATGAVSPTTLTRRASLSGGAADAYVLYPYQATSPRFAIVKARF</sequence>
<accession>A0A3S0JFD0</accession>
<organism evidence="2 3">
    <name type="scientific">Hymenobacter gummosus</name>
    <dbReference type="NCBI Taxonomy" id="1776032"/>
    <lineage>
        <taxon>Bacteria</taxon>
        <taxon>Pseudomonadati</taxon>
        <taxon>Bacteroidota</taxon>
        <taxon>Cytophagia</taxon>
        <taxon>Cytophagales</taxon>
        <taxon>Hymenobacteraceae</taxon>
        <taxon>Hymenobacter</taxon>
    </lineage>
</organism>
<evidence type="ECO:0000259" key="1">
    <source>
        <dbReference type="Pfam" id="PF08450"/>
    </source>
</evidence>
<dbReference type="Gene3D" id="2.120.10.30">
    <property type="entry name" value="TolB, C-terminal domain"/>
    <property type="match status" value="1"/>
</dbReference>
<evidence type="ECO:0000313" key="3">
    <source>
        <dbReference type="Proteomes" id="UP000282184"/>
    </source>
</evidence>
<dbReference type="SUPFAM" id="SSF63829">
    <property type="entry name" value="Calcium-dependent phosphotriesterase"/>
    <property type="match status" value="1"/>
</dbReference>
<keyword evidence="3" id="KW-1185">Reference proteome</keyword>
<dbReference type="InterPro" id="IPR053224">
    <property type="entry name" value="Sensory_adhesion_molecule"/>
</dbReference>
<dbReference type="InterPro" id="IPR013658">
    <property type="entry name" value="SGL"/>
</dbReference>
<proteinExistence type="predicted"/>
<dbReference type="Pfam" id="PF08450">
    <property type="entry name" value="SGL"/>
    <property type="match status" value="1"/>
</dbReference>
<dbReference type="PANTHER" id="PTHR31460">
    <property type="match status" value="1"/>
</dbReference>
<dbReference type="PANTHER" id="PTHR31460:SF3">
    <property type="entry name" value="MESOCENTIN"/>
    <property type="match status" value="1"/>
</dbReference>
<gene>
    <name evidence="2" type="ORF">EJV47_09895</name>
</gene>
<dbReference type="AlphaFoldDB" id="A0A3S0JFD0"/>
<comment type="caution">
    <text evidence="2">The sequence shown here is derived from an EMBL/GenBank/DDBJ whole genome shotgun (WGS) entry which is preliminary data.</text>
</comment>
<dbReference type="OrthoDB" id="8584394at2"/>
<feature type="domain" description="SMP-30/Gluconolactonase/LRE-like region" evidence="1">
    <location>
        <begin position="75"/>
        <end position="302"/>
    </location>
</feature>